<evidence type="ECO:0000256" key="10">
    <source>
        <dbReference type="ARBA" id="ARBA00023136"/>
    </source>
</evidence>
<keyword evidence="3" id="KW-1003">Cell membrane</keyword>
<evidence type="ECO:0000259" key="12">
    <source>
        <dbReference type="PROSITE" id="PS50893"/>
    </source>
</evidence>
<dbReference type="Gene3D" id="1.20.1560.10">
    <property type="entry name" value="ABC transporter type 1, transmembrane domain"/>
    <property type="match status" value="1"/>
</dbReference>
<keyword evidence="7" id="KW-1278">Translocase</keyword>
<evidence type="ECO:0000256" key="7">
    <source>
        <dbReference type="ARBA" id="ARBA00022967"/>
    </source>
</evidence>
<dbReference type="Proteomes" id="UP000319502">
    <property type="component" value="Unassembled WGS sequence"/>
</dbReference>
<keyword evidence="10 11" id="KW-0472">Membrane</keyword>
<dbReference type="GO" id="GO:0016887">
    <property type="term" value="F:ATP hydrolysis activity"/>
    <property type="evidence" value="ECO:0007669"/>
    <property type="project" value="InterPro"/>
</dbReference>
<dbReference type="InterPro" id="IPR039421">
    <property type="entry name" value="Type_1_exporter"/>
</dbReference>
<evidence type="ECO:0000256" key="6">
    <source>
        <dbReference type="ARBA" id="ARBA00022840"/>
    </source>
</evidence>
<evidence type="ECO:0000256" key="4">
    <source>
        <dbReference type="ARBA" id="ARBA00022692"/>
    </source>
</evidence>
<evidence type="ECO:0000313" key="14">
    <source>
        <dbReference type="EMBL" id="TVO57744.1"/>
    </source>
</evidence>
<dbReference type="InterPro" id="IPR011527">
    <property type="entry name" value="ABC1_TM_dom"/>
</dbReference>
<evidence type="ECO:0000256" key="9">
    <source>
        <dbReference type="ARBA" id="ARBA00023055"/>
    </source>
</evidence>
<feature type="transmembrane region" description="Helical" evidence="11">
    <location>
        <begin position="243"/>
        <end position="268"/>
    </location>
</feature>
<dbReference type="Pfam" id="PF00664">
    <property type="entry name" value="ABC_membrane"/>
    <property type="match status" value="1"/>
</dbReference>
<dbReference type="InterPro" id="IPR003439">
    <property type="entry name" value="ABC_transporter-like_ATP-bd"/>
</dbReference>
<gene>
    <name evidence="14" type="primary">msbA</name>
    <name evidence="14" type="ORF">FHP91_08750</name>
</gene>
<dbReference type="GO" id="GO:0015421">
    <property type="term" value="F:ABC-type oligopeptide transporter activity"/>
    <property type="evidence" value="ECO:0007669"/>
    <property type="project" value="TreeGrafter"/>
</dbReference>
<dbReference type="SMART" id="SM00382">
    <property type="entry name" value="AAA"/>
    <property type="match status" value="1"/>
</dbReference>
<feature type="transmembrane region" description="Helical" evidence="11">
    <location>
        <begin position="21"/>
        <end position="42"/>
    </location>
</feature>
<dbReference type="InterPro" id="IPR027417">
    <property type="entry name" value="P-loop_NTPase"/>
</dbReference>
<evidence type="ECO:0000256" key="2">
    <source>
        <dbReference type="ARBA" id="ARBA00022448"/>
    </source>
</evidence>
<dbReference type="FunFam" id="3.40.50.300:FF:000221">
    <property type="entry name" value="Multidrug ABC transporter ATP-binding protein"/>
    <property type="match status" value="1"/>
</dbReference>
<dbReference type="PROSITE" id="PS50893">
    <property type="entry name" value="ABC_TRANSPORTER_2"/>
    <property type="match status" value="1"/>
</dbReference>
<feature type="transmembrane region" description="Helical" evidence="11">
    <location>
        <begin position="154"/>
        <end position="177"/>
    </location>
</feature>
<dbReference type="Pfam" id="PF00005">
    <property type="entry name" value="ABC_tran"/>
    <property type="match status" value="1"/>
</dbReference>
<feature type="domain" description="ABC transmembrane type-1" evidence="13">
    <location>
        <begin position="23"/>
        <end position="305"/>
    </location>
</feature>
<keyword evidence="9" id="KW-0445">Lipid transport</keyword>
<name>A0A557QXU8_9RHOO</name>
<evidence type="ECO:0000313" key="15">
    <source>
        <dbReference type="Proteomes" id="UP000319502"/>
    </source>
</evidence>
<evidence type="ECO:0000256" key="11">
    <source>
        <dbReference type="SAM" id="Phobius"/>
    </source>
</evidence>
<dbReference type="SUPFAM" id="SSF52540">
    <property type="entry name" value="P-loop containing nucleoside triphosphate hydrolases"/>
    <property type="match status" value="1"/>
</dbReference>
<sequence>MKEGIALYRRLLGSILPYRKVVALSVIAMIAAASLEPVLPALLKPLIDESLIGKSESAQWKVPLLLMLAFLGKGIAEYLSSVSSQWVANKAITDLRQQVFRHQMHLPVSAHQAEAQGRMLSRILYDIPQVGSALSNAWIIVVRDTLVVIGLTGYLVWTAWELTLLLLIVAPVMAIIIRQASRKLRGGNRAMQATTGHMTGAVEESLNGVREIKIFGAHDHENSRFAEISERLRKETMRTVRVSAANVPIVQIVAATAVSLVIWAASALSAEDRLTPGTFVSFVAAMAMLFEPIRRLTNVNNVIQKGLAGAQSIFELLDSPAEPDTAVGTVERGRGALRFESVGFRYTGQSQPAVSDFTLDIPPGKTVALVGASGSGKTTIIQLIARFFDPASGRILLDGTPLPELPLAALRAQIGWVGQQVVLFDDTIAANIAYGRPDISADDIETAARHAHAMEFIAKLPDGLATRVGANGSQLSGGQRQRVAIARAFLKDAPILLLDEATSALDNESERAVKDALAELRQNRTVLVVAHRLSTIRDADLIVVMEHGRIVEQGTHAELANAGGAYARLLASGEGVVVDEDTPAS</sequence>
<evidence type="ECO:0000256" key="8">
    <source>
        <dbReference type="ARBA" id="ARBA00022989"/>
    </source>
</evidence>
<dbReference type="PANTHER" id="PTHR43394:SF1">
    <property type="entry name" value="ATP-BINDING CASSETTE SUB-FAMILY B MEMBER 10, MITOCHONDRIAL"/>
    <property type="match status" value="1"/>
</dbReference>
<keyword evidence="8 11" id="KW-1133">Transmembrane helix</keyword>
<dbReference type="InterPro" id="IPR036640">
    <property type="entry name" value="ABC1_TM_sf"/>
</dbReference>
<comment type="caution">
    <text evidence="14">The sequence shown here is derived from an EMBL/GenBank/DDBJ whole genome shotgun (WGS) entry which is preliminary data.</text>
</comment>
<dbReference type="Gene3D" id="3.40.50.300">
    <property type="entry name" value="P-loop containing nucleotide triphosphate hydrolases"/>
    <property type="match status" value="1"/>
</dbReference>
<evidence type="ECO:0000256" key="1">
    <source>
        <dbReference type="ARBA" id="ARBA00004651"/>
    </source>
</evidence>
<dbReference type="GO" id="GO:0005524">
    <property type="term" value="F:ATP binding"/>
    <property type="evidence" value="ECO:0007669"/>
    <property type="project" value="UniProtKB-KW"/>
</dbReference>
<dbReference type="InterPro" id="IPR003593">
    <property type="entry name" value="AAA+_ATPase"/>
</dbReference>
<dbReference type="RefSeq" id="WP_144309199.1">
    <property type="nucleotide sequence ID" value="NZ_VMNK01000006.1"/>
</dbReference>
<evidence type="ECO:0000256" key="5">
    <source>
        <dbReference type="ARBA" id="ARBA00022741"/>
    </source>
</evidence>
<evidence type="ECO:0000256" key="3">
    <source>
        <dbReference type="ARBA" id="ARBA00022475"/>
    </source>
</evidence>
<dbReference type="EMBL" id="VMNK01000006">
    <property type="protein sequence ID" value="TVO57744.1"/>
    <property type="molecule type" value="Genomic_DNA"/>
</dbReference>
<keyword evidence="5" id="KW-0547">Nucleotide-binding</keyword>
<dbReference type="PROSITE" id="PS50929">
    <property type="entry name" value="ABC_TM1F"/>
    <property type="match status" value="1"/>
</dbReference>
<proteinExistence type="predicted"/>
<organism evidence="14 15">
    <name type="scientific">Denitromonas halophila</name>
    <dbReference type="NCBI Taxonomy" id="1629404"/>
    <lineage>
        <taxon>Bacteria</taxon>
        <taxon>Pseudomonadati</taxon>
        <taxon>Pseudomonadota</taxon>
        <taxon>Betaproteobacteria</taxon>
        <taxon>Rhodocyclales</taxon>
        <taxon>Zoogloeaceae</taxon>
        <taxon>Denitromonas</taxon>
    </lineage>
</organism>
<dbReference type="PANTHER" id="PTHR43394">
    <property type="entry name" value="ATP-DEPENDENT PERMEASE MDL1, MITOCHONDRIAL"/>
    <property type="match status" value="1"/>
</dbReference>
<dbReference type="SUPFAM" id="SSF90123">
    <property type="entry name" value="ABC transporter transmembrane region"/>
    <property type="match status" value="1"/>
</dbReference>
<keyword evidence="4 11" id="KW-0812">Transmembrane</keyword>
<dbReference type="InterPro" id="IPR017871">
    <property type="entry name" value="ABC_transporter-like_CS"/>
</dbReference>
<dbReference type="CDD" id="cd18552">
    <property type="entry name" value="ABC_6TM_MsbA_like"/>
    <property type="match status" value="1"/>
</dbReference>
<dbReference type="PROSITE" id="PS00211">
    <property type="entry name" value="ABC_TRANSPORTER_1"/>
    <property type="match status" value="1"/>
</dbReference>
<keyword evidence="15" id="KW-1185">Reference proteome</keyword>
<dbReference type="AlphaFoldDB" id="A0A557QXU8"/>
<dbReference type="NCBIfam" id="TIGR02203">
    <property type="entry name" value="MsbA_lipidA"/>
    <property type="match status" value="1"/>
</dbReference>
<reference evidence="14 15" key="1">
    <citation type="submission" date="2019-07" db="EMBL/GenBank/DDBJ databases">
        <title>The pathways for chlorine oxyanion respiration interact through the shared metabolite chlorate.</title>
        <authorList>
            <person name="Barnum T.P."/>
            <person name="Cheng Y."/>
            <person name="Hill K.A."/>
            <person name="Lucas L.N."/>
            <person name="Carlson H.K."/>
            <person name="Coates J.D."/>
        </authorList>
    </citation>
    <scope>NUCLEOTIDE SEQUENCE [LARGE SCALE GENOMIC DNA]</scope>
    <source>
        <strain evidence="14 15">SFB-3</strain>
    </source>
</reference>
<feature type="domain" description="ABC transporter" evidence="12">
    <location>
        <begin position="337"/>
        <end position="572"/>
    </location>
</feature>
<dbReference type="InterPro" id="IPR011917">
    <property type="entry name" value="ABC_transpr_lipidA"/>
</dbReference>
<dbReference type="OrthoDB" id="8554730at2"/>
<dbReference type="GO" id="GO:0005886">
    <property type="term" value="C:plasma membrane"/>
    <property type="evidence" value="ECO:0007669"/>
    <property type="project" value="UniProtKB-SubCell"/>
</dbReference>
<dbReference type="GO" id="GO:0034040">
    <property type="term" value="F:ATPase-coupled lipid transmembrane transporter activity"/>
    <property type="evidence" value="ECO:0007669"/>
    <property type="project" value="InterPro"/>
</dbReference>
<comment type="subcellular location">
    <subcellularLocation>
        <location evidence="1">Cell membrane</location>
        <topology evidence="1">Multi-pass membrane protein</topology>
    </subcellularLocation>
</comment>
<accession>A0A557QXU8</accession>
<protein>
    <submittedName>
        <fullName evidence="14">Lipid A export permease/ATP-binding protein MsbA</fullName>
    </submittedName>
</protein>
<evidence type="ECO:0000259" key="13">
    <source>
        <dbReference type="PROSITE" id="PS50929"/>
    </source>
</evidence>
<keyword evidence="2" id="KW-0813">Transport</keyword>
<keyword evidence="6 14" id="KW-0067">ATP-binding</keyword>